<evidence type="ECO:0000313" key="2">
    <source>
        <dbReference type="EMBL" id="KAF5392871.1"/>
    </source>
</evidence>
<gene>
    <name evidence="2" type="ORF">D9757_000866</name>
</gene>
<feature type="compositionally biased region" description="Basic residues" evidence="1">
    <location>
        <begin position="220"/>
        <end position="229"/>
    </location>
</feature>
<feature type="region of interest" description="Disordered" evidence="1">
    <location>
        <begin position="132"/>
        <end position="265"/>
    </location>
</feature>
<protein>
    <submittedName>
        <fullName evidence="2">Uncharacterized protein</fullName>
    </submittedName>
</protein>
<feature type="compositionally biased region" description="Acidic residues" evidence="1">
    <location>
        <begin position="241"/>
        <end position="255"/>
    </location>
</feature>
<evidence type="ECO:0000313" key="3">
    <source>
        <dbReference type="Proteomes" id="UP000518752"/>
    </source>
</evidence>
<comment type="caution">
    <text evidence="2">The sequence shown here is derived from an EMBL/GenBank/DDBJ whole genome shotgun (WGS) entry which is preliminary data.</text>
</comment>
<reference evidence="2 3" key="1">
    <citation type="journal article" date="2020" name="ISME J.">
        <title>Uncovering the hidden diversity of litter-decomposition mechanisms in mushroom-forming fungi.</title>
        <authorList>
            <person name="Floudas D."/>
            <person name="Bentzer J."/>
            <person name="Ahren D."/>
            <person name="Johansson T."/>
            <person name="Persson P."/>
            <person name="Tunlid A."/>
        </authorList>
    </citation>
    <scope>NUCLEOTIDE SEQUENCE [LARGE SCALE GENOMIC DNA]</scope>
    <source>
        <strain evidence="2 3">CBS 406.79</strain>
    </source>
</reference>
<dbReference type="Proteomes" id="UP000518752">
    <property type="component" value="Unassembled WGS sequence"/>
</dbReference>
<name>A0A8H5MGI9_9AGAR</name>
<feature type="compositionally biased region" description="Basic and acidic residues" evidence="1">
    <location>
        <begin position="137"/>
        <end position="156"/>
    </location>
</feature>
<sequence>MPDGHTKGNLNFAATRHGWTRSFTLPPDQVSTISYATLESVLELNTLKIRALSLRIFVEHPPSSGTFIKIKSWKDDGSLQSVLVQKFFEERMREGVVTALDIRDGNIRENDMEGGAGAKDVLGAKEWLKAHGLTRTKSREPKEAANGEEHEPDSDTSKPSGGSTFLSAFGFGKTPPSPSTSDENMASTEGGVEGSPEIKSKTEEDILRERGWGPPIMRRLTSRIPRKSKVSVGQPDKDIQEEGDGEEIEIPEAEEANGGARPEKKALWHKRSAFMGNKKAKKGGVEIVKTPADAITPATETSS</sequence>
<keyword evidence="3" id="KW-1185">Reference proteome</keyword>
<dbReference type="AlphaFoldDB" id="A0A8H5MGI9"/>
<proteinExistence type="predicted"/>
<evidence type="ECO:0000256" key="1">
    <source>
        <dbReference type="SAM" id="MobiDB-lite"/>
    </source>
</evidence>
<feature type="compositionally biased region" description="Basic and acidic residues" evidence="1">
    <location>
        <begin position="196"/>
        <end position="211"/>
    </location>
</feature>
<organism evidence="2 3">
    <name type="scientific">Collybiopsis confluens</name>
    <dbReference type="NCBI Taxonomy" id="2823264"/>
    <lineage>
        <taxon>Eukaryota</taxon>
        <taxon>Fungi</taxon>
        <taxon>Dikarya</taxon>
        <taxon>Basidiomycota</taxon>
        <taxon>Agaricomycotina</taxon>
        <taxon>Agaricomycetes</taxon>
        <taxon>Agaricomycetidae</taxon>
        <taxon>Agaricales</taxon>
        <taxon>Marasmiineae</taxon>
        <taxon>Omphalotaceae</taxon>
        <taxon>Collybiopsis</taxon>
    </lineage>
</organism>
<accession>A0A8H5MGI9</accession>
<dbReference type="OrthoDB" id="3226885at2759"/>
<feature type="compositionally biased region" description="Polar residues" evidence="1">
    <location>
        <begin position="157"/>
        <end position="166"/>
    </location>
</feature>
<dbReference type="EMBL" id="JAACJN010000004">
    <property type="protein sequence ID" value="KAF5392871.1"/>
    <property type="molecule type" value="Genomic_DNA"/>
</dbReference>